<organism evidence="1">
    <name type="scientific">uncultured Rubrobacteraceae bacterium</name>
    <dbReference type="NCBI Taxonomy" id="349277"/>
    <lineage>
        <taxon>Bacteria</taxon>
        <taxon>Bacillati</taxon>
        <taxon>Actinomycetota</taxon>
        <taxon>Rubrobacteria</taxon>
        <taxon>Rubrobacterales</taxon>
        <taxon>Rubrobacteraceae</taxon>
        <taxon>environmental samples</taxon>
    </lineage>
</organism>
<dbReference type="EMBL" id="CADCUZ010000147">
    <property type="protein sequence ID" value="CAA9434962.1"/>
    <property type="molecule type" value="Genomic_DNA"/>
</dbReference>
<protein>
    <submittedName>
        <fullName evidence="1">Uncharacterized protein</fullName>
    </submittedName>
</protein>
<proteinExistence type="predicted"/>
<reference evidence="1" key="1">
    <citation type="submission" date="2020-02" db="EMBL/GenBank/DDBJ databases">
        <authorList>
            <person name="Meier V. D."/>
        </authorList>
    </citation>
    <scope>NUCLEOTIDE SEQUENCE</scope>
    <source>
        <strain evidence="1">AVDCRST_MAG55</strain>
    </source>
</reference>
<dbReference type="AlphaFoldDB" id="A0A6J4QDE8"/>
<dbReference type="InterPro" id="IPR036291">
    <property type="entry name" value="NAD(P)-bd_dom_sf"/>
</dbReference>
<name>A0A6J4QDE8_9ACTN</name>
<accession>A0A6J4QDE8</accession>
<gene>
    <name evidence="1" type="ORF">AVDCRST_MAG55-2940</name>
</gene>
<feature type="non-terminal residue" evidence="1">
    <location>
        <position position="1"/>
    </location>
</feature>
<evidence type="ECO:0000313" key="1">
    <source>
        <dbReference type="EMBL" id="CAA9434962.1"/>
    </source>
</evidence>
<dbReference type="SUPFAM" id="SSF51735">
    <property type="entry name" value="NAD(P)-binding Rossmann-fold domains"/>
    <property type="match status" value="1"/>
</dbReference>
<sequence length="79" mass="7862">ERAGMPPEGSNAVTCSGGGAIGGALARAFARKGARVFLAGCALANRDAAAEETRRAGGVASAARVDVFGERRGEENISA</sequence>
<dbReference type="Gene3D" id="3.40.50.720">
    <property type="entry name" value="NAD(P)-binding Rossmann-like Domain"/>
    <property type="match status" value="1"/>
</dbReference>